<dbReference type="Proteomes" id="UP000198662">
    <property type="component" value="Unassembled WGS sequence"/>
</dbReference>
<sequence length="66" mass="6807">MTSADPPTLASGARRCAVLVAVLLAALATAYLCGVFPSVPPSAGGWSADVITRFCPSSARLCIWRI</sequence>
<accession>A0A1G9H523</accession>
<dbReference type="RefSeq" id="WP_143034771.1">
    <property type="nucleotide sequence ID" value="NZ_FNGF01000003.1"/>
</dbReference>
<protein>
    <submittedName>
        <fullName evidence="1">Uncharacterized protein</fullName>
    </submittedName>
</protein>
<dbReference type="EMBL" id="FNGF01000003">
    <property type="protein sequence ID" value="SDL07975.1"/>
    <property type="molecule type" value="Genomic_DNA"/>
</dbReference>
<dbReference type="AlphaFoldDB" id="A0A1G9H523"/>
<reference evidence="2" key="1">
    <citation type="submission" date="2016-10" db="EMBL/GenBank/DDBJ databases">
        <authorList>
            <person name="Varghese N."/>
            <person name="Submissions S."/>
        </authorList>
    </citation>
    <scope>NUCLEOTIDE SEQUENCE [LARGE SCALE GENOMIC DNA]</scope>
    <source>
        <strain evidence="2">CGMCC 4.3147</strain>
    </source>
</reference>
<gene>
    <name evidence="1" type="ORF">SAMN05216298_2621</name>
</gene>
<dbReference type="STRING" id="380244.SAMN05216298_2621"/>
<organism evidence="1 2">
    <name type="scientific">Glycomyces sambucus</name>
    <dbReference type="NCBI Taxonomy" id="380244"/>
    <lineage>
        <taxon>Bacteria</taxon>
        <taxon>Bacillati</taxon>
        <taxon>Actinomycetota</taxon>
        <taxon>Actinomycetes</taxon>
        <taxon>Glycomycetales</taxon>
        <taxon>Glycomycetaceae</taxon>
        <taxon>Glycomyces</taxon>
    </lineage>
</organism>
<proteinExistence type="predicted"/>
<evidence type="ECO:0000313" key="2">
    <source>
        <dbReference type="Proteomes" id="UP000198662"/>
    </source>
</evidence>
<keyword evidence="2" id="KW-1185">Reference proteome</keyword>
<evidence type="ECO:0000313" key="1">
    <source>
        <dbReference type="EMBL" id="SDL07975.1"/>
    </source>
</evidence>
<name>A0A1G9H523_9ACTN</name>